<feature type="compositionally biased region" description="Low complexity" evidence="13">
    <location>
        <begin position="235"/>
        <end position="267"/>
    </location>
</feature>
<dbReference type="GO" id="GO:0005681">
    <property type="term" value="C:spliceosomal complex"/>
    <property type="evidence" value="ECO:0007669"/>
    <property type="project" value="UniProtKB-KW"/>
</dbReference>
<dbReference type="InterPro" id="IPR012677">
    <property type="entry name" value="Nucleotide-bd_a/b_plait_sf"/>
</dbReference>
<dbReference type="GO" id="GO:0003729">
    <property type="term" value="F:mRNA binding"/>
    <property type="evidence" value="ECO:0000318"/>
    <property type="project" value="GO_Central"/>
</dbReference>
<evidence type="ECO:0000256" key="13">
    <source>
        <dbReference type="SAM" id="MobiDB-lite"/>
    </source>
</evidence>
<dbReference type="InterPro" id="IPR050907">
    <property type="entry name" value="SRSF"/>
</dbReference>
<feature type="compositionally biased region" description="Basic residues" evidence="13">
    <location>
        <begin position="268"/>
        <end position="278"/>
    </location>
</feature>
<protein>
    <submittedName>
        <fullName evidence="16">Putative zinc finger, CCHC-type, Nucleotide-binding alpha-beta plait domain protein</fullName>
    </submittedName>
</protein>
<dbReference type="CDD" id="cd12373">
    <property type="entry name" value="RRM_SRSF3_like"/>
    <property type="match status" value="1"/>
</dbReference>
<dbReference type="AlphaFoldDB" id="A0A251UHY7"/>
<name>A0A251UHY7_HELAN</name>
<sequence>MWEEEGGSGGRLNQVVGAGEEGGGWRTGGGRVMRWWRRWGEEVGGVFQGFVLSSKQLKKWLLSSKSQHAYVVCINRVGLLLGHTIHLSSNFKLLLLTAPSSILGFFRLLLKMSRVYVGNLDPRVSEREIEDEFRSFGVIRNVWVARRPPGYAFVDFDDKRDAQDAIRELDGKNGWRVEMSHNSRGSGGGGGGGGRGGGRGRSGGSDLKCYQCGDVGHFARECRGGGGGRRRSRSRSPVNRYRRSPSYGRRSYSPRGRSPPRRSVSPPRKTHYSRSPPHRGRDELPYTNGNGLKDRRRSRS</sequence>
<reference evidence="17" key="1">
    <citation type="journal article" date="2017" name="Nature">
        <title>The sunflower genome provides insights into oil metabolism, flowering and Asterid evolution.</title>
        <authorList>
            <person name="Badouin H."/>
            <person name="Gouzy J."/>
            <person name="Grassa C.J."/>
            <person name="Murat F."/>
            <person name="Staton S.E."/>
            <person name="Cottret L."/>
            <person name="Lelandais-Briere C."/>
            <person name="Owens G.L."/>
            <person name="Carrere S."/>
            <person name="Mayjonade B."/>
            <person name="Legrand L."/>
            <person name="Gill N."/>
            <person name="Kane N.C."/>
            <person name="Bowers J.E."/>
            <person name="Hubner S."/>
            <person name="Bellec A."/>
            <person name="Berard A."/>
            <person name="Berges H."/>
            <person name="Blanchet N."/>
            <person name="Boniface M.C."/>
            <person name="Brunel D."/>
            <person name="Catrice O."/>
            <person name="Chaidir N."/>
            <person name="Claudel C."/>
            <person name="Donnadieu C."/>
            <person name="Faraut T."/>
            <person name="Fievet G."/>
            <person name="Helmstetter N."/>
            <person name="King M."/>
            <person name="Knapp S.J."/>
            <person name="Lai Z."/>
            <person name="Le Paslier M.C."/>
            <person name="Lippi Y."/>
            <person name="Lorenzon L."/>
            <person name="Mandel J.R."/>
            <person name="Marage G."/>
            <person name="Marchand G."/>
            <person name="Marquand E."/>
            <person name="Bret-Mestries E."/>
            <person name="Morien E."/>
            <person name="Nambeesan S."/>
            <person name="Nguyen T."/>
            <person name="Pegot-Espagnet P."/>
            <person name="Pouilly N."/>
            <person name="Raftis F."/>
            <person name="Sallet E."/>
            <person name="Schiex T."/>
            <person name="Thomas J."/>
            <person name="Vandecasteele C."/>
            <person name="Vares D."/>
            <person name="Vear F."/>
            <person name="Vautrin S."/>
            <person name="Crespi M."/>
            <person name="Mangin B."/>
            <person name="Burke J.M."/>
            <person name="Salse J."/>
            <person name="Munos S."/>
            <person name="Vincourt P."/>
            <person name="Rieseberg L.H."/>
            <person name="Langlade N.B."/>
        </authorList>
    </citation>
    <scope>NUCLEOTIDE SEQUENCE [LARGE SCALE GENOMIC DNA]</scope>
    <source>
        <strain evidence="17">cv. SF193</strain>
    </source>
</reference>
<dbReference type="GO" id="GO:0016607">
    <property type="term" value="C:nuclear speck"/>
    <property type="evidence" value="ECO:0000318"/>
    <property type="project" value="GO_Central"/>
</dbReference>
<dbReference type="SUPFAM" id="SSF57756">
    <property type="entry name" value="Retrovirus zinc finger-like domains"/>
    <property type="match status" value="1"/>
</dbReference>
<proteinExistence type="inferred from homology"/>
<evidence type="ECO:0000313" key="17">
    <source>
        <dbReference type="Proteomes" id="UP000215914"/>
    </source>
</evidence>
<dbReference type="OMA" id="RTIWIAR"/>
<feature type="region of interest" description="Disordered" evidence="13">
    <location>
        <begin position="220"/>
        <end position="300"/>
    </location>
</feature>
<evidence type="ECO:0000256" key="10">
    <source>
        <dbReference type="ARBA" id="ARBA00061011"/>
    </source>
</evidence>
<evidence type="ECO:0000256" key="1">
    <source>
        <dbReference type="ARBA" id="ARBA00004123"/>
    </source>
</evidence>
<dbReference type="InterPro" id="IPR035979">
    <property type="entry name" value="RBD_domain_sf"/>
</dbReference>
<evidence type="ECO:0000259" key="14">
    <source>
        <dbReference type="PROSITE" id="PS50102"/>
    </source>
</evidence>
<dbReference type="EMBL" id="CM007895">
    <property type="protein sequence ID" value="OTG22679.1"/>
    <property type="molecule type" value="Genomic_DNA"/>
</dbReference>
<gene>
    <name evidence="16" type="ORF">HannXRQ_Chr06g0174141</name>
</gene>
<feature type="domain" description="CCHC-type" evidence="15">
    <location>
        <begin position="208"/>
        <end position="223"/>
    </location>
</feature>
<evidence type="ECO:0000256" key="7">
    <source>
        <dbReference type="ARBA" id="ARBA00022833"/>
    </source>
</evidence>
<dbReference type="GO" id="GO:0006397">
    <property type="term" value="P:mRNA processing"/>
    <property type="evidence" value="ECO:0007669"/>
    <property type="project" value="UniProtKB-KW"/>
</dbReference>
<dbReference type="SUPFAM" id="SSF54928">
    <property type="entry name" value="RNA-binding domain, RBD"/>
    <property type="match status" value="1"/>
</dbReference>
<evidence type="ECO:0000256" key="9">
    <source>
        <dbReference type="ARBA" id="ARBA00023242"/>
    </source>
</evidence>
<dbReference type="GO" id="GO:0000381">
    <property type="term" value="P:regulation of alternative mRNA splicing, via spliceosome"/>
    <property type="evidence" value="ECO:0000318"/>
    <property type="project" value="GO_Central"/>
</dbReference>
<feature type="region of interest" description="Disordered" evidence="13">
    <location>
        <begin position="176"/>
        <end position="204"/>
    </location>
</feature>
<evidence type="ECO:0000313" key="16">
    <source>
        <dbReference type="EMBL" id="OTG22679.1"/>
    </source>
</evidence>
<accession>A0A251UHY7</accession>
<dbReference type="FunFam" id="3.30.70.330:FF:000521">
    <property type="entry name" value="serine/arginine-rich splicing factor RSZ22-like"/>
    <property type="match status" value="1"/>
</dbReference>
<evidence type="ECO:0000256" key="2">
    <source>
        <dbReference type="ARBA" id="ARBA00022553"/>
    </source>
</evidence>
<dbReference type="FunFam" id="4.10.60.10:FF:000029">
    <property type="entry name" value="Serine/arginine-rich splicing factor RSZ22A"/>
    <property type="match status" value="1"/>
</dbReference>
<dbReference type="PROSITE" id="PS50102">
    <property type="entry name" value="RRM"/>
    <property type="match status" value="1"/>
</dbReference>
<dbReference type="PROSITE" id="PS50158">
    <property type="entry name" value="ZF_CCHC"/>
    <property type="match status" value="1"/>
</dbReference>
<dbReference type="Pfam" id="PF00098">
    <property type="entry name" value="zf-CCHC"/>
    <property type="match status" value="1"/>
</dbReference>
<dbReference type="InterPro" id="IPR001878">
    <property type="entry name" value="Znf_CCHC"/>
</dbReference>
<keyword evidence="2" id="KW-0597">Phosphoprotein</keyword>
<dbReference type="InParanoid" id="A0A251UHY7"/>
<evidence type="ECO:0000256" key="8">
    <source>
        <dbReference type="ARBA" id="ARBA00023187"/>
    </source>
</evidence>
<comment type="subcellular location">
    <subcellularLocation>
        <location evidence="1">Nucleus</location>
    </subcellularLocation>
</comment>
<dbReference type="FunCoup" id="A0A251UHY7">
    <property type="interactions" value="4043"/>
</dbReference>
<keyword evidence="7" id="KW-0862">Zinc</keyword>
<evidence type="ECO:0000256" key="12">
    <source>
        <dbReference type="PROSITE-ProRule" id="PRU00176"/>
    </source>
</evidence>
<evidence type="ECO:0000256" key="5">
    <source>
        <dbReference type="ARBA" id="ARBA00022728"/>
    </source>
</evidence>
<feature type="domain" description="RRM" evidence="14">
    <location>
        <begin position="113"/>
        <end position="184"/>
    </location>
</feature>
<dbReference type="InterPro" id="IPR036875">
    <property type="entry name" value="Znf_CCHC_sf"/>
</dbReference>
<evidence type="ECO:0000256" key="11">
    <source>
        <dbReference type="PROSITE-ProRule" id="PRU00047"/>
    </source>
</evidence>
<evidence type="ECO:0000256" key="6">
    <source>
        <dbReference type="ARBA" id="ARBA00022771"/>
    </source>
</evidence>
<keyword evidence="8" id="KW-0508">mRNA splicing</keyword>
<dbReference type="InterPro" id="IPR000504">
    <property type="entry name" value="RRM_dom"/>
</dbReference>
<dbReference type="Gene3D" id="4.10.60.10">
    <property type="entry name" value="Zinc finger, CCHC-type"/>
    <property type="match status" value="1"/>
</dbReference>
<keyword evidence="12" id="KW-0694">RNA-binding</keyword>
<dbReference type="GO" id="GO:0008380">
    <property type="term" value="P:RNA splicing"/>
    <property type="evidence" value="ECO:0007669"/>
    <property type="project" value="UniProtKB-KW"/>
</dbReference>
<dbReference type="Gene3D" id="3.30.70.330">
    <property type="match status" value="1"/>
</dbReference>
<keyword evidence="9" id="KW-0539">Nucleus</keyword>
<evidence type="ECO:0000259" key="15">
    <source>
        <dbReference type="PROSITE" id="PS50158"/>
    </source>
</evidence>
<evidence type="ECO:0000256" key="3">
    <source>
        <dbReference type="ARBA" id="ARBA00022664"/>
    </source>
</evidence>
<comment type="similarity">
    <text evidence="10">Belongs to the splicing factor SR family. RSZ subfamily.</text>
</comment>
<dbReference type="PANTHER" id="PTHR23147">
    <property type="entry name" value="SERINE/ARGININE RICH SPLICING FACTOR"/>
    <property type="match status" value="1"/>
</dbReference>
<organism evidence="16 17">
    <name type="scientific">Helianthus annuus</name>
    <name type="common">Common sunflower</name>
    <dbReference type="NCBI Taxonomy" id="4232"/>
    <lineage>
        <taxon>Eukaryota</taxon>
        <taxon>Viridiplantae</taxon>
        <taxon>Streptophyta</taxon>
        <taxon>Embryophyta</taxon>
        <taxon>Tracheophyta</taxon>
        <taxon>Spermatophyta</taxon>
        <taxon>Magnoliopsida</taxon>
        <taxon>eudicotyledons</taxon>
        <taxon>Gunneridae</taxon>
        <taxon>Pentapetalae</taxon>
        <taxon>asterids</taxon>
        <taxon>campanulids</taxon>
        <taxon>Asterales</taxon>
        <taxon>Asteraceae</taxon>
        <taxon>Asteroideae</taxon>
        <taxon>Heliantheae alliance</taxon>
        <taxon>Heliantheae</taxon>
        <taxon>Helianthus</taxon>
    </lineage>
</organism>
<dbReference type="GO" id="GO:0008270">
    <property type="term" value="F:zinc ion binding"/>
    <property type="evidence" value="ECO:0007669"/>
    <property type="project" value="UniProtKB-KW"/>
</dbReference>
<keyword evidence="6 11" id="KW-0863">Zinc-finger</keyword>
<keyword evidence="5" id="KW-0747">Spliceosome</keyword>
<keyword evidence="4" id="KW-0479">Metal-binding</keyword>
<evidence type="ECO:0000256" key="4">
    <source>
        <dbReference type="ARBA" id="ARBA00022723"/>
    </source>
</evidence>
<feature type="compositionally biased region" description="Gly residues" evidence="13">
    <location>
        <begin position="185"/>
        <end position="203"/>
    </location>
</feature>
<dbReference type="Pfam" id="PF00076">
    <property type="entry name" value="RRM_1"/>
    <property type="match status" value="1"/>
</dbReference>
<dbReference type="STRING" id="4232.A0A251UHY7"/>
<dbReference type="Proteomes" id="UP000215914">
    <property type="component" value="Chromosome 6"/>
</dbReference>
<dbReference type="SMART" id="SM00360">
    <property type="entry name" value="RRM"/>
    <property type="match status" value="1"/>
</dbReference>
<keyword evidence="17" id="KW-1185">Reference proteome</keyword>
<dbReference type="SMART" id="SM00343">
    <property type="entry name" value="ZnF_C2HC"/>
    <property type="match status" value="1"/>
</dbReference>
<keyword evidence="3" id="KW-0507">mRNA processing</keyword>